<accession>A0A4U5M265</accession>
<name>A0A4U5M265_STECR</name>
<keyword evidence="3" id="KW-1185">Reference proteome</keyword>
<reference evidence="2 3" key="1">
    <citation type="journal article" date="2015" name="Genome Biol.">
        <title>Comparative genomics of Steinernema reveals deeply conserved gene regulatory networks.</title>
        <authorList>
            <person name="Dillman A.R."/>
            <person name="Macchietto M."/>
            <person name="Porter C.F."/>
            <person name="Rogers A."/>
            <person name="Williams B."/>
            <person name="Antoshechkin I."/>
            <person name="Lee M.M."/>
            <person name="Goodwin Z."/>
            <person name="Lu X."/>
            <person name="Lewis E.E."/>
            <person name="Goodrich-Blair H."/>
            <person name="Stock S.P."/>
            <person name="Adams B.J."/>
            <person name="Sternberg P.W."/>
            <person name="Mortazavi A."/>
        </authorList>
    </citation>
    <scope>NUCLEOTIDE SEQUENCE [LARGE SCALE GENOMIC DNA]</scope>
    <source>
        <strain evidence="2 3">ALL</strain>
    </source>
</reference>
<comment type="caution">
    <text evidence="2">The sequence shown here is derived from an EMBL/GenBank/DDBJ whole genome shotgun (WGS) entry which is preliminary data.</text>
</comment>
<reference evidence="2 3" key="2">
    <citation type="journal article" date="2019" name="G3 (Bethesda)">
        <title>Hybrid Assembly of the Genome of the Entomopathogenic Nematode Steinernema carpocapsae Identifies the X-Chromosome.</title>
        <authorList>
            <person name="Serra L."/>
            <person name="Macchietto M."/>
            <person name="Macias-Munoz A."/>
            <person name="McGill C.J."/>
            <person name="Rodriguez I.M."/>
            <person name="Rodriguez B."/>
            <person name="Murad R."/>
            <person name="Mortazavi A."/>
        </authorList>
    </citation>
    <scope>NUCLEOTIDE SEQUENCE [LARGE SCALE GENOMIC DNA]</scope>
    <source>
        <strain evidence="2 3">ALL</strain>
    </source>
</reference>
<dbReference type="AlphaFoldDB" id="A0A4U5M265"/>
<feature type="transmembrane region" description="Helical" evidence="1">
    <location>
        <begin position="25"/>
        <end position="45"/>
    </location>
</feature>
<protein>
    <submittedName>
        <fullName evidence="2">Uncharacterized protein</fullName>
    </submittedName>
</protein>
<keyword evidence="1" id="KW-1133">Transmembrane helix</keyword>
<evidence type="ECO:0000313" key="3">
    <source>
        <dbReference type="Proteomes" id="UP000298663"/>
    </source>
</evidence>
<keyword evidence="1" id="KW-0472">Membrane</keyword>
<dbReference type="Proteomes" id="UP000298663">
    <property type="component" value="Unassembled WGS sequence"/>
</dbReference>
<proteinExistence type="predicted"/>
<keyword evidence="1" id="KW-0812">Transmembrane</keyword>
<evidence type="ECO:0000313" key="2">
    <source>
        <dbReference type="EMBL" id="TKR62796.1"/>
    </source>
</evidence>
<evidence type="ECO:0000256" key="1">
    <source>
        <dbReference type="SAM" id="Phobius"/>
    </source>
</evidence>
<feature type="transmembrane region" description="Helical" evidence="1">
    <location>
        <begin position="57"/>
        <end position="78"/>
    </location>
</feature>
<organism evidence="2 3">
    <name type="scientific">Steinernema carpocapsae</name>
    <name type="common">Entomopathogenic nematode</name>
    <dbReference type="NCBI Taxonomy" id="34508"/>
    <lineage>
        <taxon>Eukaryota</taxon>
        <taxon>Metazoa</taxon>
        <taxon>Ecdysozoa</taxon>
        <taxon>Nematoda</taxon>
        <taxon>Chromadorea</taxon>
        <taxon>Rhabditida</taxon>
        <taxon>Tylenchina</taxon>
        <taxon>Panagrolaimomorpha</taxon>
        <taxon>Strongyloidoidea</taxon>
        <taxon>Steinernematidae</taxon>
        <taxon>Steinernema</taxon>
    </lineage>
</organism>
<sequence>MFTPRAGYKSIPGKFASMNNMSKPLSWLAVFSTTVIYLMWVKKGFVHMKDLKQERQILINVLVHFGVDMAVTITYQIIGPTGNLVRIFMETSYLTCQCCHRFFIGRWAEY</sequence>
<dbReference type="EMBL" id="AZBU02000010">
    <property type="protein sequence ID" value="TKR62796.1"/>
    <property type="molecule type" value="Genomic_DNA"/>
</dbReference>
<gene>
    <name evidence="2" type="ORF">L596_026713</name>
</gene>